<dbReference type="EMBL" id="JAAXPE010000051">
    <property type="protein sequence ID" value="NKY89581.1"/>
    <property type="molecule type" value="Genomic_DNA"/>
</dbReference>
<reference evidence="4 5" key="1">
    <citation type="submission" date="2020-04" db="EMBL/GenBank/DDBJ databases">
        <title>MicrobeNet Type strains.</title>
        <authorList>
            <person name="Nicholson A.C."/>
        </authorList>
    </citation>
    <scope>NUCLEOTIDE SEQUENCE [LARGE SCALE GENOMIC DNA]</scope>
    <source>
        <strain evidence="4 5">DSM 44445</strain>
    </source>
</reference>
<proteinExistence type="predicted"/>
<evidence type="ECO:0000313" key="5">
    <source>
        <dbReference type="Proteomes" id="UP000523447"/>
    </source>
</evidence>
<sequence>MCSPDEDRTARARIRDEALRLFADHGPDVVTVRDIAAAASVSPALVMRHYRSKDGLRAVVDEYVVTVFGSLLDQVTDPGANAFDTGRAGSLAELVVEQLPADSPVPAYLGRMLLSGSESGAALFARLSAISRDALDGMAAAGWAERGPDPAVRAAFLLVNDLAVLMLRQRLSEVLGFELLSTSGMQRWGAEVLSIYRHGLSPRTADPDG</sequence>
<feature type="domain" description="HTH tetR-type" evidence="3">
    <location>
        <begin position="8"/>
        <end position="68"/>
    </location>
</feature>
<dbReference type="GO" id="GO:0000976">
    <property type="term" value="F:transcription cis-regulatory region binding"/>
    <property type="evidence" value="ECO:0007669"/>
    <property type="project" value="TreeGrafter"/>
</dbReference>
<comment type="caution">
    <text evidence="4">The sequence shown here is derived from an EMBL/GenBank/DDBJ whole genome shotgun (WGS) entry which is preliminary data.</text>
</comment>
<dbReference type="InterPro" id="IPR041484">
    <property type="entry name" value="TetR_C_25"/>
</dbReference>
<dbReference type="PROSITE" id="PS50977">
    <property type="entry name" value="HTH_TETR_2"/>
    <property type="match status" value="1"/>
</dbReference>
<evidence type="ECO:0000256" key="1">
    <source>
        <dbReference type="ARBA" id="ARBA00023125"/>
    </source>
</evidence>
<dbReference type="PANTHER" id="PTHR30055">
    <property type="entry name" value="HTH-TYPE TRANSCRIPTIONAL REGULATOR RUTR"/>
    <property type="match status" value="1"/>
</dbReference>
<dbReference type="InterPro" id="IPR001647">
    <property type="entry name" value="HTH_TetR"/>
</dbReference>
<keyword evidence="5" id="KW-1185">Reference proteome</keyword>
<dbReference type="AlphaFoldDB" id="A0A7X6M4G5"/>
<name>A0A7X6M4G5_9NOCA</name>
<feature type="DNA-binding region" description="H-T-H motif" evidence="2">
    <location>
        <begin position="31"/>
        <end position="50"/>
    </location>
</feature>
<organism evidence="4 5">
    <name type="scientific">Nocardia veterana</name>
    <dbReference type="NCBI Taxonomy" id="132249"/>
    <lineage>
        <taxon>Bacteria</taxon>
        <taxon>Bacillati</taxon>
        <taxon>Actinomycetota</taxon>
        <taxon>Actinomycetes</taxon>
        <taxon>Mycobacteriales</taxon>
        <taxon>Nocardiaceae</taxon>
        <taxon>Nocardia</taxon>
    </lineage>
</organism>
<dbReference type="Pfam" id="PF17933">
    <property type="entry name" value="TetR_C_25"/>
    <property type="match status" value="1"/>
</dbReference>
<dbReference type="RefSeq" id="WP_040723596.1">
    <property type="nucleotide sequence ID" value="NZ_CAWPHS010000047.1"/>
</dbReference>
<dbReference type="Pfam" id="PF00440">
    <property type="entry name" value="TetR_N"/>
    <property type="match status" value="1"/>
</dbReference>
<protein>
    <submittedName>
        <fullName evidence="4">TetR/AcrR family transcriptional regulator</fullName>
    </submittedName>
</protein>
<dbReference type="GO" id="GO:0003700">
    <property type="term" value="F:DNA-binding transcription factor activity"/>
    <property type="evidence" value="ECO:0007669"/>
    <property type="project" value="TreeGrafter"/>
</dbReference>
<accession>A0A7X6M4G5</accession>
<evidence type="ECO:0000313" key="4">
    <source>
        <dbReference type="EMBL" id="NKY89581.1"/>
    </source>
</evidence>
<dbReference type="PANTHER" id="PTHR30055:SF226">
    <property type="entry name" value="HTH-TYPE TRANSCRIPTIONAL REGULATOR PKSA"/>
    <property type="match status" value="1"/>
</dbReference>
<evidence type="ECO:0000256" key="2">
    <source>
        <dbReference type="PROSITE-ProRule" id="PRU00335"/>
    </source>
</evidence>
<gene>
    <name evidence="4" type="ORF">HGA07_28795</name>
</gene>
<keyword evidence="1 2" id="KW-0238">DNA-binding</keyword>
<dbReference type="InterPro" id="IPR050109">
    <property type="entry name" value="HTH-type_TetR-like_transc_reg"/>
</dbReference>
<evidence type="ECO:0000259" key="3">
    <source>
        <dbReference type="PROSITE" id="PS50977"/>
    </source>
</evidence>
<dbReference type="Proteomes" id="UP000523447">
    <property type="component" value="Unassembled WGS sequence"/>
</dbReference>
<dbReference type="InterPro" id="IPR009057">
    <property type="entry name" value="Homeodomain-like_sf"/>
</dbReference>
<dbReference type="Gene3D" id="1.10.357.10">
    <property type="entry name" value="Tetracycline Repressor, domain 2"/>
    <property type="match status" value="1"/>
</dbReference>
<dbReference type="SUPFAM" id="SSF46689">
    <property type="entry name" value="Homeodomain-like"/>
    <property type="match status" value="1"/>
</dbReference>